<name>A0A3S3RCX7_9BACT</name>
<gene>
    <name evidence="13" type="ORF">VT98_10092</name>
</gene>
<dbReference type="EMBL" id="MTKP01000009">
    <property type="protein sequence ID" value="RWX49781.1"/>
    <property type="molecule type" value="Genomic_DNA"/>
</dbReference>
<dbReference type="PROSITE" id="PS50106">
    <property type="entry name" value="PDZ"/>
    <property type="match status" value="1"/>
</dbReference>
<feature type="transmembrane region" description="Helical" evidence="11">
    <location>
        <begin position="230"/>
        <end position="250"/>
    </location>
</feature>
<evidence type="ECO:0000256" key="5">
    <source>
        <dbReference type="ARBA" id="ARBA00022692"/>
    </source>
</evidence>
<evidence type="ECO:0000256" key="9">
    <source>
        <dbReference type="ARBA" id="ARBA00023049"/>
    </source>
</evidence>
<evidence type="ECO:0000256" key="1">
    <source>
        <dbReference type="ARBA" id="ARBA00001947"/>
    </source>
</evidence>
<evidence type="ECO:0000256" key="10">
    <source>
        <dbReference type="ARBA" id="ARBA00023136"/>
    </source>
</evidence>
<dbReference type="GO" id="GO:0046872">
    <property type="term" value="F:metal ion binding"/>
    <property type="evidence" value="ECO:0007669"/>
    <property type="project" value="UniProtKB-KW"/>
</dbReference>
<dbReference type="Pfam" id="PF17820">
    <property type="entry name" value="PDZ_6"/>
    <property type="match status" value="1"/>
</dbReference>
<feature type="transmembrane region" description="Helical" evidence="11">
    <location>
        <begin position="6"/>
        <end position="25"/>
    </location>
</feature>
<evidence type="ECO:0000313" key="14">
    <source>
        <dbReference type="Proteomes" id="UP000288086"/>
    </source>
</evidence>
<dbReference type="NCBIfam" id="TIGR00054">
    <property type="entry name" value="RIP metalloprotease RseP"/>
    <property type="match status" value="1"/>
</dbReference>
<feature type="transmembrane region" description="Helical" evidence="11">
    <location>
        <begin position="283"/>
        <end position="304"/>
    </location>
</feature>
<dbReference type="CDD" id="cd06163">
    <property type="entry name" value="S2P-M50_PDZ_RseP-like"/>
    <property type="match status" value="1"/>
</dbReference>
<dbReference type="GO" id="GO:0006508">
    <property type="term" value="P:proteolysis"/>
    <property type="evidence" value="ECO:0007669"/>
    <property type="project" value="UniProtKB-KW"/>
</dbReference>
<evidence type="ECO:0000256" key="6">
    <source>
        <dbReference type="ARBA" id="ARBA00022801"/>
    </source>
</evidence>
<dbReference type="EC" id="3.4.24.-" evidence="11"/>
<dbReference type="InterPro" id="IPR004387">
    <property type="entry name" value="Pept_M50_Zn"/>
</dbReference>
<comment type="cofactor">
    <cofactor evidence="1 11">
        <name>Zn(2+)</name>
        <dbReference type="ChEBI" id="CHEBI:29105"/>
    </cofactor>
</comment>
<dbReference type="InterPro" id="IPR036034">
    <property type="entry name" value="PDZ_sf"/>
</dbReference>
<reference evidence="13 14" key="1">
    <citation type="submission" date="2017-01" db="EMBL/GenBank/DDBJ databases">
        <title>The cable genome- insights into the physiology and evolution of filamentous bacteria capable of sulfide oxidation via long distance electron transfer.</title>
        <authorList>
            <person name="Schreiber L."/>
            <person name="Bjerg J.T."/>
            <person name="Boggild A."/>
            <person name="Van De Vossenberg J."/>
            <person name="Meysman F."/>
            <person name="Nielsen L.P."/>
            <person name="Schramm A."/>
            <person name="Kjeldsen K.U."/>
        </authorList>
    </citation>
    <scope>NUCLEOTIDE SEQUENCE [LARGE SCALE GENOMIC DNA]</scope>
    <source>
        <strain evidence="13">A1</strain>
    </source>
</reference>
<sequence length="361" mass="39809">MNSLLSFILVLGVLIFVHELGHFLLAKLFGVRVLKFSLGFGNKLIGKKWGDTEYLISAFPLGGYVKMFGEQPDEEISEEEQAVSFTHKTVWQRFGIVVAGPLFNLFFAVFLFWLMFNFVGLPDFIESGLIGKVSPGSVAEKAGLKDGDLILSIDGQDISTWTQVSDSIRDSGGKEVQIVVQRKQETMTIAATPAMDKVKNLFGEEVGERYLLGISRSEQLEYKNTSPVEAIKYAFLQTWNLIVLTLLGIVKIIQQVVPASELGGPIRIAELAGQQWEAGLMQLLHFTGLLSINLGILNLLPIPVLDGGHLVFLGIEAVRGKPLSDQAVIWAQKVGIALLGSLMIFVFYNDIARLVRQWLAA</sequence>
<evidence type="ECO:0000256" key="7">
    <source>
        <dbReference type="ARBA" id="ARBA00022833"/>
    </source>
</evidence>
<feature type="transmembrane region" description="Helical" evidence="11">
    <location>
        <begin position="94"/>
        <end position="116"/>
    </location>
</feature>
<organism evidence="13 14">
    <name type="scientific">Candidatus Electrothrix communis</name>
    <dbReference type="NCBI Taxonomy" id="1859133"/>
    <lineage>
        <taxon>Bacteria</taxon>
        <taxon>Pseudomonadati</taxon>
        <taxon>Thermodesulfobacteriota</taxon>
        <taxon>Desulfobulbia</taxon>
        <taxon>Desulfobulbales</taxon>
        <taxon>Desulfobulbaceae</taxon>
        <taxon>Candidatus Electrothrix</taxon>
    </lineage>
</organism>
<evidence type="ECO:0000256" key="2">
    <source>
        <dbReference type="ARBA" id="ARBA00004141"/>
    </source>
</evidence>
<dbReference type="PANTHER" id="PTHR42837:SF2">
    <property type="entry name" value="MEMBRANE METALLOPROTEASE ARASP2, CHLOROPLASTIC-RELATED"/>
    <property type="match status" value="1"/>
</dbReference>
<dbReference type="CDD" id="cd23081">
    <property type="entry name" value="cpPDZ_EcRseP-like"/>
    <property type="match status" value="1"/>
</dbReference>
<dbReference type="SUPFAM" id="SSF50156">
    <property type="entry name" value="PDZ domain-like"/>
    <property type="match status" value="1"/>
</dbReference>
<dbReference type="Gene3D" id="2.30.42.10">
    <property type="match status" value="1"/>
</dbReference>
<dbReference type="GO" id="GO:0016020">
    <property type="term" value="C:membrane"/>
    <property type="evidence" value="ECO:0007669"/>
    <property type="project" value="UniProtKB-SubCell"/>
</dbReference>
<evidence type="ECO:0000256" key="8">
    <source>
        <dbReference type="ARBA" id="ARBA00022989"/>
    </source>
</evidence>
<accession>A0A3S3RCX7</accession>
<dbReference type="SMART" id="SM00228">
    <property type="entry name" value="PDZ"/>
    <property type="match status" value="1"/>
</dbReference>
<feature type="domain" description="PDZ" evidence="12">
    <location>
        <begin position="129"/>
        <end position="183"/>
    </location>
</feature>
<keyword evidence="8 11" id="KW-1133">Transmembrane helix</keyword>
<comment type="similarity">
    <text evidence="3 11">Belongs to the peptidase M50B family.</text>
</comment>
<evidence type="ECO:0000256" key="4">
    <source>
        <dbReference type="ARBA" id="ARBA00022670"/>
    </source>
</evidence>
<protein>
    <recommendedName>
        <fullName evidence="11">Zinc metalloprotease</fullName>
        <ecNumber evidence="11">3.4.24.-</ecNumber>
    </recommendedName>
</protein>
<keyword evidence="6 11" id="KW-0378">Hydrolase</keyword>
<keyword evidence="4 13" id="KW-0645">Protease</keyword>
<dbReference type="Proteomes" id="UP000288086">
    <property type="component" value="Unassembled WGS sequence"/>
</dbReference>
<keyword evidence="9 11" id="KW-0482">Metalloprotease</keyword>
<keyword evidence="11" id="KW-0479">Metal-binding</keyword>
<dbReference type="PANTHER" id="PTHR42837">
    <property type="entry name" value="REGULATOR OF SIGMA-E PROTEASE RSEP"/>
    <property type="match status" value="1"/>
</dbReference>
<dbReference type="AlphaFoldDB" id="A0A3S3RCX7"/>
<dbReference type="Pfam" id="PF02163">
    <property type="entry name" value="Peptidase_M50"/>
    <property type="match status" value="1"/>
</dbReference>
<evidence type="ECO:0000313" key="13">
    <source>
        <dbReference type="EMBL" id="RWX49781.1"/>
    </source>
</evidence>
<dbReference type="InterPro" id="IPR008915">
    <property type="entry name" value="Peptidase_M50"/>
</dbReference>
<keyword evidence="14" id="KW-1185">Reference proteome</keyword>
<proteinExistence type="inferred from homology"/>
<evidence type="ECO:0000259" key="12">
    <source>
        <dbReference type="PROSITE" id="PS50106"/>
    </source>
</evidence>
<dbReference type="InterPro" id="IPR041489">
    <property type="entry name" value="PDZ_6"/>
</dbReference>
<keyword evidence="7 11" id="KW-0862">Zinc</keyword>
<feature type="transmembrane region" description="Helical" evidence="11">
    <location>
        <begin position="327"/>
        <end position="348"/>
    </location>
</feature>
<comment type="caution">
    <text evidence="13">The sequence shown here is derived from an EMBL/GenBank/DDBJ whole genome shotgun (WGS) entry which is preliminary data.</text>
</comment>
<comment type="subcellular location">
    <subcellularLocation>
        <location evidence="2">Membrane</location>
        <topology evidence="2">Multi-pass membrane protein</topology>
    </subcellularLocation>
</comment>
<keyword evidence="10 11" id="KW-0472">Membrane</keyword>
<keyword evidence="5 11" id="KW-0812">Transmembrane</keyword>
<dbReference type="GO" id="GO:0004222">
    <property type="term" value="F:metalloendopeptidase activity"/>
    <property type="evidence" value="ECO:0007669"/>
    <property type="project" value="InterPro"/>
</dbReference>
<dbReference type="InterPro" id="IPR001478">
    <property type="entry name" value="PDZ"/>
</dbReference>
<evidence type="ECO:0000256" key="3">
    <source>
        <dbReference type="ARBA" id="ARBA00007931"/>
    </source>
</evidence>
<evidence type="ECO:0000256" key="11">
    <source>
        <dbReference type="RuleBase" id="RU362031"/>
    </source>
</evidence>